<dbReference type="SUPFAM" id="SSF51338">
    <property type="entry name" value="Composite domain of metallo-dependent hydrolases"/>
    <property type="match status" value="1"/>
</dbReference>
<dbReference type="Pfam" id="PF01979">
    <property type="entry name" value="Amidohydro_1"/>
    <property type="match status" value="1"/>
</dbReference>
<keyword evidence="4" id="KW-1185">Reference proteome</keyword>
<dbReference type="InterPro" id="IPR011059">
    <property type="entry name" value="Metal-dep_hydrolase_composite"/>
</dbReference>
<dbReference type="SUPFAM" id="SSF51556">
    <property type="entry name" value="Metallo-dependent hydrolases"/>
    <property type="match status" value="1"/>
</dbReference>
<dbReference type="PANTHER" id="PTHR43668:SF2">
    <property type="entry name" value="ALLANTOINASE"/>
    <property type="match status" value="1"/>
</dbReference>
<sequence>MSSRLALISKNIICEGSRQPYHGFILVEDGTISQILPYNKDTYDTLMEEYLVEDLGDLFISPGLIDLNASFGCEGVSVTTKAGLSGGVTCISTTDKLDGEIYTDIAPLVQISDDKIEEIPSLINGNAFGLKAFLVPQGPETQILTKIEEVLRAAGENFPIFIHPEFTSHKELLENTPFRMVEPEERGRMPSEFKIEEFPESEESSSSSDEEIQPFDYTPDESPTTKDAGGIRRTSFKIPVVISPFELSPRKSPDKKRGSLPNVLSIIQNRHPAEEIKITPNKTKEKRHSILCTLGTKNKPIPPQDLPFMKRGSISSESYKYHIKTFPENWETDAVEKVLSLNIKAKIHFSNVCSNKAIELIRTYRDSYPHLTCESSLPYLYFSNEDVKPGDTRYKLNPPIRDSKNFKLLWDSLKLRYIDSISSYHQPVSPPQKFLGDFRRAVNGVSSMGYLLQGIWTKLKADVREDNEKSFLVLMSQWVSQVPAEILGLKNKGSISAGKDADFVVWDPYQKFEVKSTENIPSEMSPLIGEELYGKVMRTYIRGKLAFNENTRMVCAVGEVLRRNDK</sequence>
<evidence type="ECO:0000256" key="1">
    <source>
        <dbReference type="SAM" id="MobiDB-lite"/>
    </source>
</evidence>
<feature type="domain" description="Amidohydrolase-related" evidence="2">
    <location>
        <begin position="477"/>
        <end position="545"/>
    </location>
</feature>
<comment type="caution">
    <text evidence="3">The sequence shown here is derived from an EMBL/GenBank/DDBJ whole genome shotgun (WGS) entry which is preliminary data.</text>
</comment>
<name>A0AAU9J5W2_9CILI</name>
<feature type="compositionally biased region" description="Acidic residues" evidence="1">
    <location>
        <begin position="198"/>
        <end position="213"/>
    </location>
</feature>
<dbReference type="Proteomes" id="UP001162131">
    <property type="component" value="Unassembled WGS sequence"/>
</dbReference>
<dbReference type="AlphaFoldDB" id="A0AAU9J5W2"/>
<accession>A0AAU9J5W2</accession>
<dbReference type="Gene3D" id="3.20.20.140">
    <property type="entry name" value="Metal-dependent hydrolases"/>
    <property type="match status" value="2"/>
</dbReference>
<dbReference type="InterPro" id="IPR050138">
    <property type="entry name" value="DHOase/Allantoinase_Hydrolase"/>
</dbReference>
<reference evidence="3" key="1">
    <citation type="submission" date="2021-09" db="EMBL/GenBank/DDBJ databases">
        <authorList>
            <consortium name="AG Swart"/>
            <person name="Singh M."/>
            <person name="Singh A."/>
            <person name="Seah K."/>
            <person name="Emmerich C."/>
        </authorList>
    </citation>
    <scope>NUCLEOTIDE SEQUENCE</scope>
    <source>
        <strain evidence="3">ATCC30299</strain>
    </source>
</reference>
<dbReference type="InterPro" id="IPR006680">
    <property type="entry name" value="Amidohydro-rel"/>
</dbReference>
<feature type="region of interest" description="Disordered" evidence="1">
    <location>
        <begin position="196"/>
        <end position="231"/>
    </location>
</feature>
<dbReference type="GO" id="GO:0004038">
    <property type="term" value="F:allantoinase activity"/>
    <property type="evidence" value="ECO:0007669"/>
    <property type="project" value="TreeGrafter"/>
</dbReference>
<dbReference type="GO" id="GO:0006145">
    <property type="term" value="P:purine nucleobase catabolic process"/>
    <property type="evidence" value="ECO:0007669"/>
    <property type="project" value="TreeGrafter"/>
</dbReference>
<dbReference type="EMBL" id="CAJZBQ010000034">
    <property type="protein sequence ID" value="CAG9323604.1"/>
    <property type="molecule type" value="Genomic_DNA"/>
</dbReference>
<dbReference type="PANTHER" id="PTHR43668">
    <property type="entry name" value="ALLANTOINASE"/>
    <property type="match status" value="1"/>
</dbReference>
<dbReference type="InterPro" id="IPR032466">
    <property type="entry name" value="Metal_Hydrolase"/>
</dbReference>
<gene>
    <name evidence="3" type="ORF">BSTOLATCC_MIC34253</name>
</gene>
<dbReference type="GO" id="GO:0005737">
    <property type="term" value="C:cytoplasm"/>
    <property type="evidence" value="ECO:0007669"/>
    <property type="project" value="TreeGrafter"/>
</dbReference>
<evidence type="ECO:0000313" key="4">
    <source>
        <dbReference type="Proteomes" id="UP001162131"/>
    </source>
</evidence>
<organism evidence="3 4">
    <name type="scientific">Blepharisma stoltei</name>
    <dbReference type="NCBI Taxonomy" id="1481888"/>
    <lineage>
        <taxon>Eukaryota</taxon>
        <taxon>Sar</taxon>
        <taxon>Alveolata</taxon>
        <taxon>Ciliophora</taxon>
        <taxon>Postciliodesmatophora</taxon>
        <taxon>Heterotrichea</taxon>
        <taxon>Heterotrichida</taxon>
        <taxon>Blepharismidae</taxon>
        <taxon>Blepharisma</taxon>
    </lineage>
</organism>
<evidence type="ECO:0000313" key="3">
    <source>
        <dbReference type="EMBL" id="CAG9323604.1"/>
    </source>
</evidence>
<protein>
    <recommendedName>
        <fullName evidence="2">Amidohydrolase-related domain-containing protein</fullName>
    </recommendedName>
</protein>
<proteinExistence type="predicted"/>
<evidence type="ECO:0000259" key="2">
    <source>
        <dbReference type="Pfam" id="PF01979"/>
    </source>
</evidence>